<dbReference type="PANTHER" id="PTHR11638:SF175">
    <property type="entry name" value="ATP-DEPENDENT CLP PROTEASE, ATP-BINDING SUBUNIT CLPC"/>
    <property type="match status" value="1"/>
</dbReference>
<feature type="domain" description="AAA+ ATPase" evidence="5">
    <location>
        <begin position="322"/>
        <end position="465"/>
    </location>
</feature>
<dbReference type="Pfam" id="PF10431">
    <property type="entry name" value="ClpB_D2-small"/>
    <property type="match status" value="1"/>
</dbReference>
<dbReference type="InterPro" id="IPR003959">
    <property type="entry name" value="ATPase_AAA_core"/>
</dbReference>
<dbReference type="SMART" id="SM00382">
    <property type="entry name" value="AAA"/>
    <property type="match status" value="2"/>
</dbReference>
<dbReference type="SMART" id="SM01086">
    <property type="entry name" value="ClpB_D2-small"/>
    <property type="match status" value="1"/>
</dbReference>
<evidence type="ECO:0000256" key="1">
    <source>
        <dbReference type="ARBA" id="ARBA00022741"/>
    </source>
</evidence>
<dbReference type="InterPro" id="IPR003593">
    <property type="entry name" value="AAA+_ATPase"/>
</dbReference>
<dbReference type="InterPro" id="IPR019489">
    <property type="entry name" value="Clp_ATPase_C"/>
</dbReference>
<dbReference type="Proteomes" id="UP000178721">
    <property type="component" value="Unassembled WGS sequence"/>
</dbReference>
<dbReference type="Gene3D" id="1.10.8.60">
    <property type="match status" value="2"/>
</dbReference>
<keyword evidence="3" id="KW-0143">Chaperone</keyword>
<evidence type="ECO:0000259" key="5">
    <source>
        <dbReference type="SMART" id="SM00382"/>
    </source>
</evidence>
<reference evidence="7 8" key="1">
    <citation type="journal article" date="2016" name="Nat. Commun.">
        <title>Thousands of microbial genomes shed light on interconnected biogeochemical processes in an aquifer system.</title>
        <authorList>
            <person name="Anantharaman K."/>
            <person name="Brown C.T."/>
            <person name="Hug L.A."/>
            <person name="Sharon I."/>
            <person name="Castelle C.J."/>
            <person name="Probst A.J."/>
            <person name="Thomas B.C."/>
            <person name="Singh A."/>
            <person name="Wilkins M.J."/>
            <person name="Karaoz U."/>
            <person name="Brodie E.L."/>
            <person name="Williams K.H."/>
            <person name="Hubbard S.S."/>
            <person name="Banfield J.F."/>
        </authorList>
    </citation>
    <scope>NUCLEOTIDE SEQUENCE [LARGE SCALE GENOMIC DNA]</scope>
</reference>
<dbReference type="Pfam" id="PF07724">
    <property type="entry name" value="AAA_2"/>
    <property type="match status" value="1"/>
</dbReference>
<dbReference type="GO" id="GO:0005524">
    <property type="term" value="F:ATP binding"/>
    <property type="evidence" value="ECO:0007669"/>
    <property type="project" value="UniProtKB-KW"/>
</dbReference>
<keyword evidence="2" id="KW-0067">ATP-binding</keyword>
<dbReference type="InterPro" id="IPR001270">
    <property type="entry name" value="ClpA/B"/>
</dbReference>
<dbReference type="Gene3D" id="3.40.50.300">
    <property type="entry name" value="P-loop containing nucleotide triphosphate hydrolases"/>
    <property type="match status" value="2"/>
</dbReference>
<evidence type="ECO:0008006" key="9">
    <source>
        <dbReference type="Google" id="ProtNLM"/>
    </source>
</evidence>
<comment type="caution">
    <text evidence="7">The sequence shown here is derived from an EMBL/GenBank/DDBJ whole genome shotgun (WGS) entry which is preliminary data.</text>
</comment>
<dbReference type="GO" id="GO:0005737">
    <property type="term" value="C:cytoplasm"/>
    <property type="evidence" value="ECO:0007669"/>
    <property type="project" value="TreeGrafter"/>
</dbReference>
<dbReference type="CDD" id="cd00009">
    <property type="entry name" value="AAA"/>
    <property type="match status" value="1"/>
</dbReference>
<dbReference type="PANTHER" id="PTHR11638">
    <property type="entry name" value="ATP-DEPENDENT CLP PROTEASE"/>
    <property type="match status" value="1"/>
</dbReference>
<dbReference type="Pfam" id="PF00004">
    <property type="entry name" value="AAA"/>
    <property type="match status" value="1"/>
</dbReference>
<gene>
    <name evidence="7" type="ORF">A2654_00905</name>
</gene>
<evidence type="ECO:0000313" key="7">
    <source>
        <dbReference type="EMBL" id="OGZ20651.1"/>
    </source>
</evidence>
<dbReference type="SUPFAM" id="SSF52540">
    <property type="entry name" value="P-loop containing nucleoside triphosphate hydrolases"/>
    <property type="match status" value="2"/>
</dbReference>
<evidence type="ECO:0000256" key="3">
    <source>
        <dbReference type="ARBA" id="ARBA00023186"/>
    </source>
</evidence>
<protein>
    <recommendedName>
        <fullName evidence="9">Clp R domain-containing protein</fullName>
    </recommendedName>
</protein>
<keyword evidence="4" id="KW-0812">Transmembrane</keyword>
<evidence type="ECO:0000259" key="6">
    <source>
        <dbReference type="SMART" id="SM01086"/>
    </source>
</evidence>
<evidence type="ECO:0000256" key="2">
    <source>
        <dbReference type="ARBA" id="ARBA00022840"/>
    </source>
</evidence>
<organism evidence="7 8">
    <name type="scientific">Candidatus Nealsonbacteria bacterium RIFCSPHIGHO2_01_FULL_43_31</name>
    <dbReference type="NCBI Taxonomy" id="1801665"/>
    <lineage>
        <taxon>Bacteria</taxon>
        <taxon>Candidatus Nealsoniibacteriota</taxon>
    </lineage>
</organism>
<dbReference type="AlphaFoldDB" id="A0A1G2E5X1"/>
<name>A0A1G2E5X1_9BACT</name>
<feature type="transmembrane region" description="Helical" evidence="4">
    <location>
        <begin position="35"/>
        <end position="52"/>
    </location>
</feature>
<proteinExistence type="predicted"/>
<keyword evidence="4" id="KW-1133">Transmembrane helix</keyword>
<dbReference type="GO" id="GO:0016887">
    <property type="term" value="F:ATP hydrolysis activity"/>
    <property type="evidence" value="ECO:0007669"/>
    <property type="project" value="InterPro"/>
</dbReference>
<dbReference type="EMBL" id="MHMA01000005">
    <property type="protein sequence ID" value="OGZ20651.1"/>
    <property type="molecule type" value="Genomic_DNA"/>
</dbReference>
<dbReference type="InterPro" id="IPR050130">
    <property type="entry name" value="ClpA_ClpB"/>
</dbReference>
<feature type="transmembrane region" description="Helical" evidence="4">
    <location>
        <begin position="64"/>
        <end position="87"/>
    </location>
</feature>
<dbReference type="GO" id="GO:0034605">
    <property type="term" value="P:cellular response to heat"/>
    <property type="evidence" value="ECO:0007669"/>
    <property type="project" value="TreeGrafter"/>
</dbReference>
<sequence length="855" mass="97153">MDLKFSFNLKKAQIYQTIKWSRLQVFSLAKAFKRIFFLLLIFDFLLFLYGFLGSNFSDRSNATLLGFFLIFAALSIGFWLEISFFNLKLKKPKLTLAINDALDGVKRINLAEFLDFETAKAVYAADKFADSPELPPTNSTALFHFLLEKTQGLEFIFSRGLLDLNEIKSILRIKVREYELNAQNGLGYTQDYQDTIWEALKIAQRRKHQHVMVGDVLSALAIYDPVFQRILTNANLKNADIENLSWWLESLKNNIQEKKRWWEYHNLMHQGTLAKEWTAGYTLTLDKYSIDWTEIAQKEGFPEIIGHTKEIEQAERILARREYNNALLVGEPGVGRKGVIQGLVRKAVLGQSLPDVNYKRVVELNMPGLMAQTKTIDELESVLDKIFQEVVAAGNVILVIDEFHNFISTKPGPGTADIAGIISPYLNLPEFQIVAVCSFVGLHKNIEQNLSILNLFEKVEVSEISEQETLMALENLVPFLEQKYKIFISYPSLREIISLSRRYLSSLPFPKKALDLLDETVIYAKKTFKADVLLPSHVNTIVAEKAQVPLGDMANKEKNILLDLENLIHQRIINQEEAVREVSTALRRARAEVSARHGPMGTFLFLGPTGVGKTETSKALAQIYFGSESKMIRLDMSEFQDTKDIPRLIGSIGEEGLLTTPVIENPFSLILLDEIEKAHPNVLNLFLQVLDEGFLTDGQGKKVDFKNSIIIATSNAAYQVILEALKTPGEWADVKQKLLDYIFEKGIFRPEFINRFDAMVVFKPLSKENLLDIAELMLKSLKNHLKEKGIDFLITLSLKEKIVELSYNPTFGARQMKRVIQDKVENVLAEALLSGALKRGDSAEIDSQFRLIRRQ</sequence>
<keyword evidence="1" id="KW-0547">Nucleotide-binding</keyword>
<accession>A0A1G2E5X1</accession>
<dbReference type="CDD" id="cd19499">
    <property type="entry name" value="RecA-like_ClpB_Hsp104-like"/>
    <property type="match status" value="1"/>
</dbReference>
<dbReference type="Pfam" id="PF17871">
    <property type="entry name" value="AAA_lid_9"/>
    <property type="match status" value="1"/>
</dbReference>
<evidence type="ECO:0000256" key="4">
    <source>
        <dbReference type="SAM" id="Phobius"/>
    </source>
</evidence>
<dbReference type="PRINTS" id="PR00300">
    <property type="entry name" value="CLPPROTEASEA"/>
</dbReference>
<feature type="domain" description="AAA+ ATPase" evidence="5">
    <location>
        <begin position="599"/>
        <end position="766"/>
    </location>
</feature>
<dbReference type="InterPro" id="IPR027417">
    <property type="entry name" value="P-loop_NTPase"/>
</dbReference>
<evidence type="ECO:0000313" key="8">
    <source>
        <dbReference type="Proteomes" id="UP000178721"/>
    </source>
</evidence>
<dbReference type="InterPro" id="IPR041546">
    <property type="entry name" value="ClpA/ClpB_AAA_lid"/>
</dbReference>
<feature type="domain" description="Clp ATPase C-terminal" evidence="6">
    <location>
        <begin position="765"/>
        <end position="851"/>
    </location>
</feature>
<keyword evidence="4" id="KW-0472">Membrane</keyword>